<dbReference type="PROSITE" id="PS51304">
    <property type="entry name" value="GALECTIN"/>
    <property type="match status" value="1"/>
</dbReference>
<reference evidence="4 5" key="1">
    <citation type="submission" date="2020-04" db="EMBL/GenBank/DDBJ databases">
        <authorList>
            <person name="Laetsch R D."/>
            <person name="Stevens L."/>
            <person name="Kumar S."/>
            <person name="Blaxter L. M."/>
        </authorList>
    </citation>
    <scope>NUCLEOTIDE SEQUENCE [LARGE SCALE GENOMIC DNA]</scope>
</reference>
<protein>
    <recommendedName>
        <fullName evidence="2">Galectin</fullName>
    </recommendedName>
</protein>
<evidence type="ECO:0000259" key="3">
    <source>
        <dbReference type="PROSITE" id="PS51304"/>
    </source>
</evidence>
<dbReference type="Gene3D" id="2.60.120.200">
    <property type="match status" value="2"/>
</dbReference>
<evidence type="ECO:0000256" key="2">
    <source>
        <dbReference type="RuleBase" id="RU102079"/>
    </source>
</evidence>
<dbReference type="PANTHER" id="PTHR11346">
    <property type="entry name" value="GALECTIN"/>
    <property type="match status" value="1"/>
</dbReference>
<dbReference type="SMART" id="SM00276">
    <property type="entry name" value="GLECT"/>
    <property type="match status" value="1"/>
</dbReference>
<feature type="domain" description="Galectin" evidence="3">
    <location>
        <begin position="34"/>
        <end position="231"/>
    </location>
</feature>
<keyword evidence="5" id="KW-1185">Reference proteome</keyword>
<sequence length="231" mass="26228">MIFEFLSAISAISACIGPKISTILNCDIIRPGNDVIEFARPMEVGDEIIFTGRFLEADQLVENRTSFDLVTDYNELAVHLRIDFDIPDQQNSKILINSFSYDRLWKKAMLMESPFESGQVFIIRVTAVLELRAQSNGIIMRFKIDFETESQPSRITLNSQFVDEPWQEEQVIENPFSPGQALVIHIKKLNNNYEVDVGHGVSTSFAHRLDQDDGITGIKLKGDWTVTKVEV</sequence>
<accession>A0A8S1EM82</accession>
<gene>
    <name evidence="4" type="ORF">CBOVIS_LOCUS5734</name>
</gene>
<dbReference type="InterPro" id="IPR013320">
    <property type="entry name" value="ConA-like_dom_sf"/>
</dbReference>
<dbReference type="InterPro" id="IPR044156">
    <property type="entry name" value="Galectin-like"/>
</dbReference>
<dbReference type="InterPro" id="IPR001079">
    <property type="entry name" value="Galectin_CRD"/>
</dbReference>
<comment type="caution">
    <text evidence="4">The sequence shown here is derived from an EMBL/GenBank/DDBJ whole genome shotgun (WGS) entry which is preliminary data.</text>
</comment>
<dbReference type="SUPFAM" id="SSF49899">
    <property type="entry name" value="Concanavalin A-like lectins/glucanases"/>
    <property type="match status" value="2"/>
</dbReference>
<dbReference type="Pfam" id="PF00337">
    <property type="entry name" value="Gal-bind_lectin"/>
    <property type="match status" value="1"/>
</dbReference>
<dbReference type="EMBL" id="CADEPM010000003">
    <property type="protein sequence ID" value="CAB3403231.1"/>
    <property type="molecule type" value="Genomic_DNA"/>
</dbReference>
<dbReference type="PANTHER" id="PTHR11346:SF147">
    <property type="entry name" value="GALECTIN"/>
    <property type="match status" value="1"/>
</dbReference>
<name>A0A8S1EM82_9PELO</name>
<evidence type="ECO:0000256" key="1">
    <source>
        <dbReference type="ARBA" id="ARBA00022734"/>
    </source>
</evidence>
<keyword evidence="1 2" id="KW-0430">Lectin</keyword>
<organism evidence="4 5">
    <name type="scientific">Caenorhabditis bovis</name>
    <dbReference type="NCBI Taxonomy" id="2654633"/>
    <lineage>
        <taxon>Eukaryota</taxon>
        <taxon>Metazoa</taxon>
        <taxon>Ecdysozoa</taxon>
        <taxon>Nematoda</taxon>
        <taxon>Chromadorea</taxon>
        <taxon>Rhabditida</taxon>
        <taxon>Rhabditina</taxon>
        <taxon>Rhabditomorpha</taxon>
        <taxon>Rhabditoidea</taxon>
        <taxon>Rhabditidae</taxon>
        <taxon>Peloderinae</taxon>
        <taxon>Caenorhabditis</taxon>
    </lineage>
</organism>
<dbReference type="AlphaFoldDB" id="A0A8S1EM82"/>
<evidence type="ECO:0000313" key="5">
    <source>
        <dbReference type="Proteomes" id="UP000494206"/>
    </source>
</evidence>
<dbReference type="SMART" id="SM00908">
    <property type="entry name" value="Gal-bind_lectin"/>
    <property type="match status" value="1"/>
</dbReference>
<evidence type="ECO:0000313" key="4">
    <source>
        <dbReference type="EMBL" id="CAB3403231.1"/>
    </source>
</evidence>
<dbReference type="Proteomes" id="UP000494206">
    <property type="component" value="Unassembled WGS sequence"/>
</dbReference>
<proteinExistence type="predicted"/>
<dbReference type="GO" id="GO:0030246">
    <property type="term" value="F:carbohydrate binding"/>
    <property type="evidence" value="ECO:0007669"/>
    <property type="project" value="UniProtKB-UniRule"/>
</dbReference>